<dbReference type="NCBIfam" id="NF004785">
    <property type="entry name" value="PRK06132.1-2"/>
    <property type="match status" value="1"/>
</dbReference>
<dbReference type="InterPro" id="IPR038063">
    <property type="entry name" value="Transpep_catalytic_dom"/>
</dbReference>
<gene>
    <name evidence="11" type="ORF">ARC23_19635</name>
</gene>
<dbReference type="InterPro" id="IPR005490">
    <property type="entry name" value="LD_TPept_cat_dom"/>
</dbReference>
<feature type="chain" id="PRO_5006391092" description="L,D-TPase catalytic domain-containing protein" evidence="9">
    <location>
        <begin position="24"/>
        <end position="365"/>
    </location>
</feature>
<keyword evidence="3" id="KW-0808">Transferase</keyword>
<dbReference type="PANTHER" id="PTHR30582">
    <property type="entry name" value="L,D-TRANSPEPTIDASE"/>
    <property type="match status" value="1"/>
</dbReference>
<dbReference type="Gene3D" id="2.40.440.10">
    <property type="entry name" value="L,D-transpeptidase catalytic domain-like"/>
    <property type="match status" value="1"/>
</dbReference>
<dbReference type="GO" id="GO:0016740">
    <property type="term" value="F:transferase activity"/>
    <property type="evidence" value="ECO:0007669"/>
    <property type="project" value="UniProtKB-KW"/>
</dbReference>
<dbReference type="PROSITE" id="PS52029">
    <property type="entry name" value="LD_TPASE"/>
    <property type="match status" value="1"/>
</dbReference>
<feature type="region of interest" description="Disordered" evidence="8">
    <location>
        <begin position="340"/>
        <end position="365"/>
    </location>
</feature>
<dbReference type="OrthoDB" id="463216at2"/>
<dbReference type="GO" id="GO:0071972">
    <property type="term" value="F:peptidoglycan L,D-transpeptidase activity"/>
    <property type="evidence" value="ECO:0007669"/>
    <property type="project" value="TreeGrafter"/>
</dbReference>
<dbReference type="SUPFAM" id="SSF141523">
    <property type="entry name" value="L,D-transpeptidase catalytic domain-like"/>
    <property type="match status" value="1"/>
</dbReference>
<evidence type="ECO:0000256" key="3">
    <source>
        <dbReference type="ARBA" id="ARBA00022679"/>
    </source>
</evidence>
<evidence type="ECO:0000256" key="8">
    <source>
        <dbReference type="SAM" id="MobiDB-lite"/>
    </source>
</evidence>
<comment type="pathway">
    <text evidence="1 7">Cell wall biogenesis; peptidoglycan biosynthesis.</text>
</comment>
<dbReference type="CDD" id="cd16913">
    <property type="entry name" value="YkuD_like"/>
    <property type="match status" value="1"/>
</dbReference>
<feature type="active site" description="Nucleophile" evidence="7">
    <location>
        <position position="154"/>
    </location>
</feature>
<dbReference type="Pfam" id="PF03734">
    <property type="entry name" value="YkuD"/>
    <property type="match status" value="1"/>
</dbReference>
<accession>A0A0R0APC2</accession>
<evidence type="ECO:0000256" key="2">
    <source>
        <dbReference type="ARBA" id="ARBA00005992"/>
    </source>
</evidence>
<keyword evidence="12" id="KW-1185">Reference proteome</keyword>
<comment type="caution">
    <text evidence="11">The sequence shown here is derived from an EMBL/GenBank/DDBJ whole genome shotgun (WGS) entry which is preliminary data.</text>
</comment>
<dbReference type="Proteomes" id="UP000051757">
    <property type="component" value="Unassembled WGS sequence"/>
</dbReference>
<evidence type="ECO:0000256" key="4">
    <source>
        <dbReference type="ARBA" id="ARBA00022960"/>
    </source>
</evidence>
<feature type="signal peptide" evidence="9">
    <location>
        <begin position="1"/>
        <end position="23"/>
    </location>
</feature>
<evidence type="ECO:0000313" key="12">
    <source>
        <dbReference type="Proteomes" id="UP000051757"/>
    </source>
</evidence>
<dbReference type="EMBL" id="LLXV01000090">
    <property type="protein sequence ID" value="KRG47142.1"/>
    <property type="molecule type" value="Genomic_DNA"/>
</dbReference>
<feature type="active site" description="Proton donor/acceptor" evidence="7">
    <location>
        <position position="141"/>
    </location>
</feature>
<evidence type="ECO:0000256" key="7">
    <source>
        <dbReference type="PROSITE-ProRule" id="PRU01373"/>
    </source>
</evidence>
<dbReference type="GO" id="GO:0008360">
    <property type="term" value="P:regulation of cell shape"/>
    <property type="evidence" value="ECO:0007669"/>
    <property type="project" value="UniProtKB-UniRule"/>
</dbReference>
<dbReference type="InterPro" id="IPR016915">
    <property type="entry name" value="UCP029342"/>
</dbReference>
<proteinExistence type="inferred from homology"/>
<organism evidence="11 12">
    <name type="scientific">Stenotrophomonas beteli</name>
    <dbReference type="NCBI Taxonomy" id="3384461"/>
    <lineage>
        <taxon>Bacteria</taxon>
        <taxon>Pseudomonadati</taxon>
        <taxon>Pseudomonadota</taxon>
        <taxon>Gammaproteobacteria</taxon>
        <taxon>Lysobacterales</taxon>
        <taxon>Lysobacteraceae</taxon>
        <taxon>Stenotrophomonas</taxon>
        <taxon>Stenotrophomonas maltophilia group</taxon>
    </lineage>
</organism>
<feature type="domain" description="L,D-TPase catalytic" evidence="10">
    <location>
        <begin position="69"/>
        <end position="178"/>
    </location>
</feature>
<sequence>MSAHRPTTLMLALALTLPLLANAAAPTPTPTPAAKPAAAAARAAEVRGPTDLKPGEYLWHPEISPTGPIVLVVSLDEQRAYVYRNGIAIGLTTISSGKAGHETPTGVFTILQKDKDHKSNLYNSAPMPYMQRLTWDGIALHGGSLPGHPASHGCVRLPQAFAQKLFSETQRGDTVVVADAKSSPMTLAYPSVLAPVNARGQALPEAEGGAPAQAWWDDAAAPAGQVGILVSLHDQRLYVLRDGVMIGESPLKAEALPAFQGTTLFVMGQGYSDTPSPLDVNQRLHQWTAYPLLGQDRAQATPDLLATPSLPMALPADFARQLYQVLVPGTTLLVTSLPAVRPSPAESGMQPVLESEPPGSTLKGN</sequence>
<keyword evidence="9" id="KW-0732">Signal</keyword>
<comment type="similarity">
    <text evidence="2">Belongs to the YkuD family.</text>
</comment>
<evidence type="ECO:0000259" key="10">
    <source>
        <dbReference type="PROSITE" id="PS52029"/>
    </source>
</evidence>
<evidence type="ECO:0000256" key="6">
    <source>
        <dbReference type="ARBA" id="ARBA00023316"/>
    </source>
</evidence>
<dbReference type="PANTHER" id="PTHR30582:SF2">
    <property type="entry name" value="L,D-TRANSPEPTIDASE YCIB-RELATED"/>
    <property type="match status" value="1"/>
</dbReference>
<evidence type="ECO:0000256" key="5">
    <source>
        <dbReference type="ARBA" id="ARBA00022984"/>
    </source>
</evidence>
<dbReference type="AlphaFoldDB" id="A0A0R0APC2"/>
<protein>
    <recommendedName>
        <fullName evidence="10">L,D-TPase catalytic domain-containing protein</fullName>
    </recommendedName>
</protein>
<dbReference type="UniPathway" id="UPA00219"/>
<dbReference type="GO" id="GO:0018104">
    <property type="term" value="P:peptidoglycan-protein cross-linking"/>
    <property type="evidence" value="ECO:0007669"/>
    <property type="project" value="TreeGrafter"/>
</dbReference>
<keyword evidence="4 7" id="KW-0133">Cell shape</keyword>
<evidence type="ECO:0000313" key="11">
    <source>
        <dbReference type="EMBL" id="KRG47142.1"/>
    </source>
</evidence>
<dbReference type="InterPro" id="IPR050979">
    <property type="entry name" value="LD-transpeptidase"/>
</dbReference>
<keyword evidence="5 7" id="KW-0573">Peptidoglycan synthesis</keyword>
<evidence type="ECO:0000256" key="9">
    <source>
        <dbReference type="SAM" id="SignalP"/>
    </source>
</evidence>
<dbReference type="GO" id="GO:0005576">
    <property type="term" value="C:extracellular region"/>
    <property type="evidence" value="ECO:0007669"/>
    <property type="project" value="TreeGrafter"/>
</dbReference>
<name>A0A0R0APC2_9GAMM</name>
<reference evidence="11 12" key="1">
    <citation type="journal article" date="2016" name="Front. Microbiol.">
        <title>Genome Sequence of Type Strains of Genus Stenotrophomonas.</title>
        <authorList>
            <person name="Patil P.P."/>
            <person name="Midha S."/>
            <person name="Kumar S."/>
            <person name="Patil P.B."/>
        </authorList>
    </citation>
    <scope>NUCLEOTIDE SEQUENCE [LARGE SCALE GENOMIC DNA]</scope>
    <source>
        <strain evidence="11 12">LMG 978</strain>
    </source>
</reference>
<dbReference type="PIRSF" id="PIRSF029342">
    <property type="entry name" value="UCP029342_ErfK/YbiS/YcfS/YnhG"/>
    <property type="match status" value="1"/>
</dbReference>
<dbReference type="GO" id="GO:0071555">
    <property type="term" value="P:cell wall organization"/>
    <property type="evidence" value="ECO:0007669"/>
    <property type="project" value="UniProtKB-UniRule"/>
</dbReference>
<evidence type="ECO:0000256" key="1">
    <source>
        <dbReference type="ARBA" id="ARBA00004752"/>
    </source>
</evidence>
<keyword evidence="6 7" id="KW-0961">Cell wall biogenesis/degradation</keyword>